<evidence type="ECO:0000313" key="4">
    <source>
        <dbReference type="Proteomes" id="UP001597286"/>
    </source>
</evidence>
<protein>
    <submittedName>
        <fullName evidence="3">GNAT family N-acetyltransferase</fullName>
        <ecNumber evidence="3">2.3.1.-</ecNumber>
    </submittedName>
</protein>
<dbReference type="InterPro" id="IPR016181">
    <property type="entry name" value="Acyl_CoA_acyltransferase"/>
</dbReference>
<dbReference type="Gene3D" id="1.10.268.10">
    <property type="entry name" value="Topoisomerase, domain 3"/>
    <property type="match status" value="1"/>
</dbReference>
<keyword evidence="3" id="KW-0012">Acyltransferase</keyword>
<dbReference type="Gene3D" id="3.40.630.30">
    <property type="match status" value="1"/>
</dbReference>
<dbReference type="RefSeq" id="WP_378488138.1">
    <property type="nucleotide sequence ID" value="NZ_JBHUFB010000022.1"/>
</dbReference>
<evidence type="ECO:0000259" key="2">
    <source>
        <dbReference type="Pfam" id="PF13302"/>
    </source>
</evidence>
<evidence type="ECO:0000256" key="1">
    <source>
        <dbReference type="ARBA" id="ARBA00000185"/>
    </source>
</evidence>
<feature type="domain" description="N-acetyltransferase" evidence="2">
    <location>
        <begin position="103"/>
        <end position="205"/>
    </location>
</feature>
<gene>
    <name evidence="3" type="ORF">ACFSJG_25995</name>
</gene>
<keyword evidence="4" id="KW-1185">Reference proteome</keyword>
<dbReference type="EC" id="2.3.1.-" evidence="3"/>
<dbReference type="InterPro" id="IPR000182">
    <property type="entry name" value="GNAT_dom"/>
</dbReference>
<comment type="caution">
    <text evidence="3">The sequence shown here is derived from an EMBL/GenBank/DDBJ whole genome shotgun (WGS) entry which is preliminary data.</text>
</comment>
<name>A0ABW4PDH9_9NOCA</name>
<dbReference type="GO" id="GO:0016746">
    <property type="term" value="F:acyltransferase activity"/>
    <property type="evidence" value="ECO:0007669"/>
    <property type="project" value="UniProtKB-KW"/>
</dbReference>
<dbReference type="SUPFAM" id="SSF56719">
    <property type="entry name" value="Type II DNA topoisomerase"/>
    <property type="match status" value="1"/>
</dbReference>
<dbReference type="InterPro" id="IPR013760">
    <property type="entry name" value="Topo_IIA-like_dom_sf"/>
</dbReference>
<reference evidence="4" key="1">
    <citation type="journal article" date="2019" name="Int. J. Syst. Evol. Microbiol.">
        <title>The Global Catalogue of Microorganisms (GCM) 10K type strain sequencing project: providing services to taxonomists for standard genome sequencing and annotation.</title>
        <authorList>
            <consortium name="The Broad Institute Genomics Platform"/>
            <consortium name="The Broad Institute Genome Sequencing Center for Infectious Disease"/>
            <person name="Wu L."/>
            <person name="Ma J."/>
        </authorList>
    </citation>
    <scope>NUCLEOTIDE SEQUENCE [LARGE SCALE GENOMIC DNA]</scope>
    <source>
        <strain evidence="4">DT72</strain>
    </source>
</reference>
<sequence length="225" mass="24323">MTAGPQDQILNRRELASALLAALEKRHEVLDAIVDSDDHEAAVAAVSGLLATSPANAEVVLALQLGRLTRLERDRLSDEIANLDATLKWLPEQRPAATGEGFRLRPFSTSDADTALFAKRSTEQFDESGAPWSADRVETERAEGLRRVDDESAAWFVCEDVSRGEPASVGLVFGELTGHEVNIAVWVAPESRKKGYGLAALKESRTELAAYFPGTTVVVRAPAGR</sequence>
<dbReference type="Proteomes" id="UP001597286">
    <property type="component" value="Unassembled WGS sequence"/>
</dbReference>
<proteinExistence type="predicted"/>
<dbReference type="Pfam" id="PF13302">
    <property type="entry name" value="Acetyltransf_3"/>
    <property type="match status" value="1"/>
</dbReference>
<accession>A0ABW4PDH9</accession>
<organism evidence="3 4">
    <name type="scientific">Rhodococcus gannanensis</name>
    <dbReference type="NCBI Taxonomy" id="1960308"/>
    <lineage>
        <taxon>Bacteria</taxon>
        <taxon>Bacillati</taxon>
        <taxon>Actinomycetota</taxon>
        <taxon>Actinomycetes</taxon>
        <taxon>Mycobacteriales</taxon>
        <taxon>Nocardiaceae</taxon>
        <taxon>Rhodococcus</taxon>
    </lineage>
</organism>
<dbReference type="EMBL" id="JBHUFB010000022">
    <property type="protein sequence ID" value="MFD1815682.1"/>
    <property type="molecule type" value="Genomic_DNA"/>
</dbReference>
<dbReference type="SUPFAM" id="SSF55729">
    <property type="entry name" value="Acyl-CoA N-acyltransferases (Nat)"/>
    <property type="match status" value="1"/>
</dbReference>
<evidence type="ECO:0000313" key="3">
    <source>
        <dbReference type="EMBL" id="MFD1815682.1"/>
    </source>
</evidence>
<comment type="catalytic activity">
    <reaction evidence="1">
        <text>ATP-dependent breakage, passage and rejoining of double-stranded DNA.</text>
        <dbReference type="EC" id="5.6.2.2"/>
    </reaction>
</comment>
<keyword evidence="3" id="KW-0808">Transferase</keyword>
<dbReference type="InterPro" id="IPR013757">
    <property type="entry name" value="Topo_IIA_A_a_sf"/>
</dbReference>